<sequence>MRHINTLLNNLGGRCSKRGLTPDKKLIMLNNVKLIKDNKRESLIKAFHKSVENLRGVNSFKNFLFLLTDEEGVILELILPYDNTNFSLNESMMLKEEIAGTNAVSLAIREKNIAVVRKEQHYIEDLKRLNCIAGPIFDKKGNLIGIVHVF</sequence>
<dbReference type="Proteomes" id="UP001223886">
    <property type="component" value="Unassembled WGS sequence"/>
</dbReference>
<keyword evidence="2" id="KW-1185">Reference proteome</keyword>
<gene>
    <name evidence="1" type="ORF">J2S24_002449</name>
</gene>
<organism evidence="1 2">
    <name type="scientific">Thermoanaerobacter pentosaceus</name>
    <dbReference type="NCBI Taxonomy" id="694059"/>
    <lineage>
        <taxon>Bacteria</taxon>
        <taxon>Bacillati</taxon>
        <taxon>Bacillota</taxon>
        <taxon>Clostridia</taxon>
        <taxon>Thermoanaerobacterales</taxon>
        <taxon>Thermoanaerobacteraceae</taxon>
        <taxon>Thermoanaerobacter</taxon>
    </lineage>
</organism>
<evidence type="ECO:0000313" key="1">
    <source>
        <dbReference type="EMBL" id="MDP9751923.1"/>
    </source>
</evidence>
<protein>
    <submittedName>
        <fullName evidence="1">Transcriptional regulator of acetoin/glycerol metabolism</fullName>
    </submittedName>
</protein>
<dbReference type="Gene3D" id="3.30.450.40">
    <property type="match status" value="1"/>
</dbReference>
<dbReference type="RefSeq" id="WP_307681588.1">
    <property type="nucleotide sequence ID" value="NZ_JAURUP010000041.1"/>
</dbReference>
<dbReference type="EMBL" id="JAURUP010000041">
    <property type="protein sequence ID" value="MDP9751923.1"/>
    <property type="molecule type" value="Genomic_DNA"/>
</dbReference>
<accession>A0ABT9M728</accession>
<dbReference type="InterPro" id="IPR029016">
    <property type="entry name" value="GAF-like_dom_sf"/>
</dbReference>
<reference evidence="1 2" key="1">
    <citation type="submission" date="2023-07" db="EMBL/GenBank/DDBJ databases">
        <title>Genomic Encyclopedia of Type Strains, Phase IV (KMG-IV): sequencing the most valuable type-strain genomes for metagenomic binning, comparative biology and taxonomic classification.</title>
        <authorList>
            <person name="Goeker M."/>
        </authorList>
    </citation>
    <scope>NUCLEOTIDE SEQUENCE [LARGE SCALE GENOMIC DNA]</scope>
    <source>
        <strain evidence="1 2">DSM 25963</strain>
    </source>
</reference>
<name>A0ABT9M728_9THEO</name>
<evidence type="ECO:0000313" key="2">
    <source>
        <dbReference type="Proteomes" id="UP001223886"/>
    </source>
</evidence>
<comment type="caution">
    <text evidence="1">The sequence shown here is derived from an EMBL/GenBank/DDBJ whole genome shotgun (WGS) entry which is preliminary data.</text>
</comment>
<proteinExistence type="predicted"/>